<proteinExistence type="predicted"/>
<evidence type="ECO:0000313" key="2">
    <source>
        <dbReference type="Proteomes" id="UP000604046"/>
    </source>
</evidence>
<name>A0A812K830_9DINO</name>
<organism evidence="1 2">
    <name type="scientific">Symbiodinium natans</name>
    <dbReference type="NCBI Taxonomy" id="878477"/>
    <lineage>
        <taxon>Eukaryota</taxon>
        <taxon>Sar</taxon>
        <taxon>Alveolata</taxon>
        <taxon>Dinophyceae</taxon>
        <taxon>Suessiales</taxon>
        <taxon>Symbiodiniaceae</taxon>
        <taxon>Symbiodinium</taxon>
    </lineage>
</organism>
<dbReference type="Proteomes" id="UP000604046">
    <property type="component" value="Unassembled WGS sequence"/>
</dbReference>
<dbReference type="EMBL" id="CAJNDS010000652">
    <property type="protein sequence ID" value="CAE7225527.1"/>
    <property type="molecule type" value="Genomic_DNA"/>
</dbReference>
<feature type="non-terminal residue" evidence="1">
    <location>
        <position position="1"/>
    </location>
</feature>
<sequence length="51" mass="5293">GTSDTFVAEVMPGASDSMRRFRSLTMPGQCLEATAGQKGLQGVTCAQEAEA</sequence>
<reference evidence="1" key="1">
    <citation type="submission" date="2021-02" db="EMBL/GenBank/DDBJ databases">
        <authorList>
            <person name="Dougan E. K."/>
            <person name="Rhodes N."/>
            <person name="Thang M."/>
            <person name="Chan C."/>
        </authorList>
    </citation>
    <scope>NUCLEOTIDE SEQUENCE</scope>
</reference>
<evidence type="ECO:0000313" key="1">
    <source>
        <dbReference type="EMBL" id="CAE7225527.1"/>
    </source>
</evidence>
<feature type="non-terminal residue" evidence="1">
    <location>
        <position position="51"/>
    </location>
</feature>
<comment type="caution">
    <text evidence="1">The sequence shown here is derived from an EMBL/GenBank/DDBJ whole genome shotgun (WGS) entry which is preliminary data.</text>
</comment>
<keyword evidence="2" id="KW-1185">Reference proteome</keyword>
<gene>
    <name evidence="1" type="ORF">SNAT2548_LOCUS8695</name>
</gene>
<accession>A0A812K830</accession>
<protein>
    <submittedName>
        <fullName evidence="1">Uncharacterized protein</fullName>
    </submittedName>
</protein>
<dbReference type="AlphaFoldDB" id="A0A812K830"/>